<evidence type="ECO:0000313" key="5">
    <source>
        <dbReference type="EMBL" id="TDP94190.1"/>
    </source>
</evidence>
<dbReference type="SUPFAM" id="SSF55144">
    <property type="entry name" value="LigT-like"/>
    <property type="match status" value="1"/>
</dbReference>
<comment type="catalytic activity">
    <reaction evidence="2">
        <text>a 3'-end 2',3'-cyclophospho-ribonucleotide-RNA + H2O = a 3'-end 2'-phospho-ribonucleotide-RNA + H(+)</text>
        <dbReference type="Rhea" id="RHEA:11828"/>
        <dbReference type="Rhea" id="RHEA-COMP:10464"/>
        <dbReference type="Rhea" id="RHEA-COMP:17353"/>
        <dbReference type="ChEBI" id="CHEBI:15377"/>
        <dbReference type="ChEBI" id="CHEBI:15378"/>
        <dbReference type="ChEBI" id="CHEBI:83064"/>
        <dbReference type="ChEBI" id="CHEBI:173113"/>
        <dbReference type="EC" id="3.1.4.58"/>
    </reaction>
</comment>
<dbReference type="InterPro" id="IPR009097">
    <property type="entry name" value="Cyclic_Pdiesterase"/>
</dbReference>
<evidence type="ECO:0000313" key="7">
    <source>
        <dbReference type="Proteomes" id="UP000295176"/>
    </source>
</evidence>
<evidence type="ECO:0000256" key="1">
    <source>
        <dbReference type="ARBA" id="ARBA00022801"/>
    </source>
</evidence>
<feature type="short sequence motif" description="HXTX 1" evidence="2">
    <location>
        <begin position="41"/>
        <end position="44"/>
    </location>
</feature>
<dbReference type="EC" id="3.1.4.58" evidence="2"/>
<sequence>MRLFIAADINSRSKDLIENKLNYIKTEIKNDIKWTEKDKWHLTLKFIGESSTQEKENLIKVLKNIDFKEKNEYIQFAKFDAFPSPDSARVIYLGLDRGEKELIELQQRLENELIKYGFEKDERDYIPHLTLGRNKGEAFKIKKELLAPNLFNIYARIESITLYQSQLKKSGPEYIELFSIK</sequence>
<protein>
    <recommendedName>
        <fullName evidence="2">RNA 2',3'-cyclic phosphodiesterase</fullName>
        <shortName evidence="2">RNA 2',3'-CPDase</shortName>
        <ecNumber evidence="2">3.1.4.58</ecNumber>
    </recommendedName>
</protein>
<dbReference type="HAMAP" id="MF_01940">
    <property type="entry name" value="RNA_CPDase"/>
    <property type="match status" value="1"/>
</dbReference>
<evidence type="ECO:0000313" key="6">
    <source>
        <dbReference type="Proteomes" id="UP000244089"/>
    </source>
</evidence>
<dbReference type="NCBIfam" id="TIGR02258">
    <property type="entry name" value="2_5_ligase"/>
    <property type="match status" value="1"/>
</dbReference>
<dbReference type="PANTHER" id="PTHR35561:SF1">
    <property type="entry name" value="RNA 2',3'-CYCLIC PHOSPHODIESTERASE"/>
    <property type="match status" value="1"/>
</dbReference>
<dbReference type="InterPro" id="IPR004175">
    <property type="entry name" value="RNA_CPDase"/>
</dbReference>
<dbReference type="PANTHER" id="PTHR35561">
    <property type="entry name" value="RNA 2',3'-CYCLIC PHOSPHODIESTERASE"/>
    <property type="match status" value="1"/>
</dbReference>
<comment type="similarity">
    <text evidence="2">Belongs to the 2H phosphoesterase superfamily. ThpR family.</text>
</comment>
<gene>
    <name evidence="5" type="ORF">C7957_11182</name>
    <name evidence="4" type="ORF">C8C76_10463</name>
</gene>
<feature type="active site" description="Proton donor" evidence="2">
    <location>
        <position position="41"/>
    </location>
</feature>
<keyword evidence="1 2" id="KW-0378">Hydrolase</keyword>
<reference evidence="4 6" key="1">
    <citation type="submission" date="2018-04" db="EMBL/GenBank/DDBJ databases">
        <title>Subsurface microbial communities from deep shales in Ohio and West Virginia, USA.</title>
        <authorList>
            <person name="Wrighton K."/>
        </authorList>
    </citation>
    <scope>NUCLEOTIDE SEQUENCE [LARGE SCALE GENOMIC DNA]</scope>
    <source>
        <strain evidence="5 7">MSL 7</strain>
        <strain evidence="4 6">WC1</strain>
    </source>
</reference>
<dbReference type="OrthoDB" id="9789350at2"/>
<dbReference type="GO" id="GO:0016874">
    <property type="term" value="F:ligase activity"/>
    <property type="evidence" value="ECO:0007669"/>
    <property type="project" value="UniProtKB-KW"/>
</dbReference>
<feature type="domain" description="Phosphoesterase HXTX" evidence="3">
    <location>
        <begin position="20"/>
        <end position="92"/>
    </location>
</feature>
<organism evidence="4 6">
    <name type="scientific">Halanaerobium saccharolyticum</name>
    <dbReference type="NCBI Taxonomy" id="43595"/>
    <lineage>
        <taxon>Bacteria</taxon>
        <taxon>Bacillati</taxon>
        <taxon>Bacillota</taxon>
        <taxon>Clostridia</taxon>
        <taxon>Halanaerobiales</taxon>
        <taxon>Halanaerobiaceae</taxon>
        <taxon>Halanaerobium</taxon>
    </lineage>
</organism>
<dbReference type="InterPro" id="IPR014051">
    <property type="entry name" value="Phosphoesterase_HXTX"/>
</dbReference>
<dbReference type="Pfam" id="PF02834">
    <property type="entry name" value="LigT_PEase"/>
    <property type="match status" value="2"/>
</dbReference>
<comment type="function">
    <text evidence="2">Hydrolyzes RNA 2',3'-cyclic phosphodiester to an RNA 2'-phosphomonoester.</text>
</comment>
<dbReference type="AlphaFoldDB" id="A0A2T5RPF4"/>
<name>A0A2T5RPF4_9FIRM</name>
<dbReference type="Proteomes" id="UP000295176">
    <property type="component" value="Unassembled WGS sequence"/>
</dbReference>
<feature type="domain" description="Phosphoesterase HXTX" evidence="3">
    <location>
        <begin position="99"/>
        <end position="172"/>
    </location>
</feature>
<keyword evidence="4" id="KW-0436">Ligase</keyword>
<evidence type="ECO:0000259" key="3">
    <source>
        <dbReference type="Pfam" id="PF02834"/>
    </source>
</evidence>
<feature type="active site" description="Proton acceptor" evidence="2">
    <location>
        <position position="128"/>
    </location>
</feature>
<evidence type="ECO:0000256" key="2">
    <source>
        <dbReference type="HAMAP-Rule" id="MF_01940"/>
    </source>
</evidence>
<comment type="caution">
    <text evidence="4">The sequence shown here is derived from an EMBL/GenBank/DDBJ whole genome shotgun (WGS) entry which is preliminary data.</text>
</comment>
<dbReference type="RefSeq" id="WP_108138414.1">
    <property type="nucleotide sequence ID" value="NZ_QAXS01000004.1"/>
</dbReference>
<feature type="short sequence motif" description="HXTX 2" evidence="2">
    <location>
        <begin position="128"/>
        <end position="131"/>
    </location>
</feature>
<accession>A0A2T5RPF4</accession>
<evidence type="ECO:0000313" key="4">
    <source>
        <dbReference type="EMBL" id="PTW01709.1"/>
    </source>
</evidence>
<dbReference type="Gene3D" id="3.90.1140.10">
    <property type="entry name" value="Cyclic phosphodiesterase"/>
    <property type="match status" value="1"/>
</dbReference>
<dbReference type="GO" id="GO:0008664">
    <property type="term" value="F:RNA 2',3'-cyclic 3'-phosphodiesterase activity"/>
    <property type="evidence" value="ECO:0007669"/>
    <property type="project" value="UniProtKB-EC"/>
</dbReference>
<dbReference type="Proteomes" id="UP000244089">
    <property type="component" value="Unassembled WGS sequence"/>
</dbReference>
<proteinExistence type="inferred from homology"/>
<dbReference type="GO" id="GO:0004113">
    <property type="term" value="F:2',3'-cyclic-nucleotide 3'-phosphodiesterase activity"/>
    <property type="evidence" value="ECO:0007669"/>
    <property type="project" value="InterPro"/>
</dbReference>
<dbReference type="EMBL" id="QAXS01000004">
    <property type="protein sequence ID" value="PTW01709.1"/>
    <property type="molecule type" value="Genomic_DNA"/>
</dbReference>
<dbReference type="EMBL" id="SNXX01000011">
    <property type="protein sequence ID" value="TDP94190.1"/>
    <property type="molecule type" value="Genomic_DNA"/>
</dbReference>